<dbReference type="Proteomes" id="UP000019149">
    <property type="component" value="Unassembled WGS sequence"/>
</dbReference>
<proteinExistence type="predicted"/>
<comment type="caution">
    <text evidence="1">The sequence shown here is derived from an EMBL/GenBank/DDBJ whole genome shotgun (WGS) entry which is preliminary data.</text>
</comment>
<protein>
    <submittedName>
        <fullName evidence="1">Uncharacterized protein</fullName>
    </submittedName>
</protein>
<name>W6U2N4_ECHGR</name>
<dbReference type="AlphaFoldDB" id="W6U2N4"/>
<dbReference type="EMBL" id="APAU02000168">
    <property type="protein sequence ID" value="EUB55333.1"/>
    <property type="molecule type" value="Genomic_DNA"/>
</dbReference>
<organism evidence="1 2">
    <name type="scientific">Echinococcus granulosus</name>
    <name type="common">Hydatid tapeworm</name>
    <dbReference type="NCBI Taxonomy" id="6210"/>
    <lineage>
        <taxon>Eukaryota</taxon>
        <taxon>Metazoa</taxon>
        <taxon>Spiralia</taxon>
        <taxon>Lophotrochozoa</taxon>
        <taxon>Platyhelminthes</taxon>
        <taxon>Cestoda</taxon>
        <taxon>Eucestoda</taxon>
        <taxon>Cyclophyllidea</taxon>
        <taxon>Taeniidae</taxon>
        <taxon>Echinococcus</taxon>
        <taxon>Echinococcus granulosus group</taxon>
    </lineage>
</organism>
<dbReference type="GeneID" id="36345516"/>
<accession>W6U2N4</accession>
<sequence>MADWLAVESPPLSPPMLIFSQQSLSLSYNAPPYDTEKVEFDMLGKFQQLKPLRATRPRHFVQPQSRPRLCHAECLLRTCLETPLQPQRINGDEVCKIKVLQKIAMNRGPREKNPSRAV</sequence>
<evidence type="ECO:0000313" key="1">
    <source>
        <dbReference type="EMBL" id="EUB55333.1"/>
    </source>
</evidence>
<keyword evidence="2" id="KW-1185">Reference proteome</keyword>
<dbReference type="CTD" id="36345516"/>
<dbReference type="RefSeq" id="XP_024346529.1">
    <property type="nucleotide sequence ID" value="XM_024499050.1"/>
</dbReference>
<evidence type="ECO:0000313" key="2">
    <source>
        <dbReference type="Proteomes" id="UP000019149"/>
    </source>
</evidence>
<reference evidence="1 2" key="1">
    <citation type="journal article" date="2013" name="Nat. Genet.">
        <title>The genome of the hydatid tapeworm Echinococcus granulosus.</title>
        <authorList>
            <person name="Zheng H."/>
            <person name="Zhang W."/>
            <person name="Zhang L."/>
            <person name="Zhang Z."/>
            <person name="Li J."/>
            <person name="Lu G."/>
            <person name="Zhu Y."/>
            <person name="Wang Y."/>
            <person name="Huang Y."/>
            <person name="Liu J."/>
            <person name="Kang H."/>
            <person name="Chen J."/>
            <person name="Wang L."/>
            <person name="Chen A."/>
            <person name="Yu S."/>
            <person name="Gao Z."/>
            <person name="Jin L."/>
            <person name="Gu W."/>
            <person name="Wang Z."/>
            <person name="Zhao L."/>
            <person name="Shi B."/>
            <person name="Wen H."/>
            <person name="Lin R."/>
            <person name="Jones M.K."/>
            <person name="Brejova B."/>
            <person name="Vinar T."/>
            <person name="Zhao G."/>
            <person name="McManus D.P."/>
            <person name="Chen Z."/>
            <person name="Zhou Y."/>
            <person name="Wang S."/>
        </authorList>
    </citation>
    <scope>NUCLEOTIDE SEQUENCE [LARGE SCALE GENOMIC DNA]</scope>
</reference>
<gene>
    <name evidence="1" type="ORF">EGR_09801</name>
</gene>
<dbReference type="KEGG" id="egl:EGR_09801"/>